<evidence type="ECO:0000313" key="2">
    <source>
        <dbReference type="EMBL" id="RVW21986.1"/>
    </source>
</evidence>
<sequence length="133" mass="15039">MPGSPPQNGVAERRNRTLKDIVRSMRRNSKLPESIFTEALETTVYILNRVPTNVVLKTPFELWKDHIDAQPSTSSDRLIVIHNAPQVQTSDGQPIIEVPQTTDDNPVDQVVQDSQIVEQPVEQHDPSKMLIQH</sequence>
<dbReference type="InterPro" id="IPR039537">
    <property type="entry name" value="Retrotran_Ty1/copia-like"/>
</dbReference>
<dbReference type="PANTHER" id="PTHR42648:SF28">
    <property type="entry name" value="TRANSPOSON-ENCODED PROTEIN WITH RIBONUCLEASE H-LIKE AND RETROVIRUS ZINC FINGER-LIKE DOMAINS"/>
    <property type="match status" value="1"/>
</dbReference>
<dbReference type="InterPro" id="IPR036397">
    <property type="entry name" value="RNaseH_sf"/>
</dbReference>
<dbReference type="GO" id="GO:0015074">
    <property type="term" value="P:DNA integration"/>
    <property type="evidence" value="ECO:0007669"/>
    <property type="project" value="InterPro"/>
</dbReference>
<dbReference type="EMBL" id="QGNW01002257">
    <property type="protein sequence ID" value="RVW21986.1"/>
    <property type="molecule type" value="Genomic_DNA"/>
</dbReference>
<dbReference type="SUPFAM" id="SSF53098">
    <property type="entry name" value="Ribonuclease H-like"/>
    <property type="match status" value="1"/>
</dbReference>
<evidence type="ECO:0000259" key="1">
    <source>
        <dbReference type="PROSITE" id="PS50994"/>
    </source>
</evidence>
<proteinExistence type="predicted"/>
<dbReference type="Gene3D" id="3.30.420.10">
    <property type="entry name" value="Ribonuclease H-like superfamily/Ribonuclease H"/>
    <property type="match status" value="1"/>
</dbReference>
<feature type="domain" description="Integrase catalytic" evidence="1">
    <location>
        <begin position="1"/>
        <end position="67"/>
    </location>
</feature>
<dbReference type="Proteomes" id="UP000288805">
    <property type="component" value="Unassembled WGS sequence"/>
</dbReference>
<gene>
    <name evidence="2" type="primary">POLX_3776</name>
    <name evidence="2" type="ORF">CK203_110267</name>
</gene>
<dbReference type="AlphaFoldDB" id="A0A438CFP4"/>
<dbReference type="InterPro" id="IPR001584">
    <property type="entry name" value="Integrase_cat-core"/>
</dbReference>
<dbReference type="PROSITE" id="PS50994">
    <property type="entry name" value="INTEGRASE"/>
    <property type="match status" value="1"/>
</dbReference>
<protein>
    <submittedName>
        <fullName evidence="2">Retrovirus-related Pol polyprotein from transposon TNT 1-94</fullName>
    </submittedName>
</protein>
<dbReference type="GO" id="GO:0003676">
    <property type="term" value="F:nucleic acid binding"/>
    <property type="evidence" value="ECO:0007669"/>
    <property type="project" value="InterPro"/>
</dbReference>
<organism evidence="2 3">
    <name type="scientific">Vitis vinifera</name>
    <name type="common">Grape</name>
    <dbReference type="NCBI Taxonomy" id="29760"/>
    <lineage>
        <taxon>Eukaryota</taxon>
        <taxon>Viridiplantae</taxon>
        <taxon>Streptophyta</taxon>
        <taxon>Embryophyta</taxon>
        <taxon>Tracheophyta</taxon>
        <taxon>Spermatophyta</taxon>
        <taxon>Magnoliopsida</taxon>
        <taxon>eudicotyledons</taxon>
        <taxon>Gunneridae</taxon>
        <taxon>Pentapetalae</taxon>
        <taxon>rosids</taxon>
        <taxon>Vitales</taxon>
        <taxon>Vitaceae</taxon>
        <taxon>Viteae</taxon>
        <taxon>Vitis</taxon>
    </lineage>
</organism>
<evidence type="ECO:0000313" key="3">
    <source>
        <dbReference type="Proteomes" id="UP000288805"/>
    </source>
</evidence>
<dbReference type="InterPro" id="IPR012337">
    <property type="entry name" value="RNaseH-like_sf"/>
</dbReference>
<reference evidence="2 3" key="1">
    <citation type="journal article" date="2018" name="PLoS Genet.">
        <title>Population sequencing reveals clonal diversity and ancestral inbreeding in the grapevine cultivar Chardonnay.</title>
        <authorList>
            <person name="Roach M.J."/>
            <person name="Johnson D.L."/>
            <person name="Bohlmann J."/>
            <person name="van Vuuren H.J."/>
            <person name="Jones S.J."/>
            <person name="Pretorius I.S."/>
            <person name="Schmidt S.A."/>
            <person name="Borneman A.R."/>
        </authorList>
    </citation>
    <scope>NUCLEOTIDE SEQUENCE [LARGE SCALE GENOMIC DNA]</scope>
    <source>
        <strain evidence="3">cv. Chardonnay</strain>
        <tissue evidence="2">Leaf</tissue>
    </source>
</reference>
<name>A0A438CFP4_VITVI</name>
<dbReference type="PANTHER" id="PTHR42648">
    <property type="entry name" value="TRANSPOSASE, PUTATIVE-RELATED"/>
    <property type="match status" value="1"/>
</dbReference>
<accession>A0A438CFP4</accession>
<comment type="caution">
    <text evidence="2">The sequence shown here is derived from an EMBL/GenBank/DDBJ whole genome shotgun (WGS) entry which is preliminary data.</text>
</comment>